<keyword evidence="3" id="KW-0175">Coiled coil</keyword>
<accession>A0A1Y6CZZ0</accession>
<dbReference type="GO" id="GO:0071973">
    <property type="term" value="P:bacterial-type flagellum-dependent cell motility"/>
    <property type="evidence" value="ECO:0007669"/>
    <property type="project" value="TreeGrafter"/>
</dbReference>
<dbReference type="InterPro" id="IPR010809">
    <property type="entry name" value="FliD_C"/>
</dbReference>
<evidence type="ECO:0000259" key="6">
    <source>
        <dbReference type="Pfam" id="PF02465"/>
    </source>
</evidence>
<name>A0A1Y6CZZ0_9GAMM</name>
<organism evidence="8 9">
    <name type="scientific">Methylomagnum ishizawai</name>
    <dbReference type="NCBI Taxonomy" id="1760988"/>
    <lineage>
        <taxon>Bacteria</taxon>
        <taxon>Pseudomonadati</taxon>
        <taxon>Pseudomonadota</taxon>
        <taxon>Gammaproteobacteria</taxon>
        <taxon>Methylococcales</taxon>
        <taxon>Methylococcaceae</taxon>
        <taxon>Methylomagnum</taxon>
    </lineage>
</organism>
<comment type="similarity">
    <text evidence="1 5">Belongs to the FliD family.</text>
</comment>
<keyword evidence="9" id="KW-1185">Reference proteome</keyword>
<keyword evidence="8" id="KW-0969">Cilium</keyword>
<evidence type="ECO:0000256" key="4">
    <source>
        <dbReference type="ARBA" id="ARBA00023143"/>
    </source>
</evidence>
<evidence type="ECO:0000313" key="8">
    <source>
        <dbReference type="EMBL" id="SMF95770.1"/>
    </source>
</evidence>
<comment type="function">
    <text evidence="5">Required for morphogenesis and for the elongation of the flagellar filament by facilitating polymerization of the flagellin monomers at the tip of growing filament. Forms a capping structure, which prevents flagellin subunits (transported through the central channel of the flagellum) from leaking out without polymerization at the distal end.</text>
</comment>
<dbReference type="InterPro" id="IPR003481">
    <property type="entry name" value="FliD_N"/>
</dbReference>
<feature type="domain" description="Flagellar hook-associated protein 2 C-terminal" evidence="7">
    <location>
        <begin position="242"/>
        <end position="657"/>
    </location>
</feature>
<dbReference type="AlphaFoldDB" id="A0A1Y6CZZ0"/>
<dbReference type="GO" id="GO:0005576">
    <property type="term" value="C:extracellular region"/>
    <property type="evidence" value="ECO:0007669"/>
    <property type="project" value="UniProtKB-SubCell"/>
</dbReference>
<evidence type="ECO:0000313" key="9">
    <source>
        <dbReference type="Proteomes" id="UP000192923"/>
    </source>
</evidence>
<dbReference type="InterPro" id="IPR040026">
    <property type="entry name" value="FliD"/>
</dbReference>
<dbReference type="GO" id="GO:0009421">
    <property type="term" value="C:bacterial-type flagellum filament cap"/>
    <property type="evidence" value="ECO:0007669"/>
    <property type="project" value="InterPro"/>
</dbReference>
<dbReference type="EMBL" id="FXAM01000001">
    <property type="protein sequence ID" value="SMF95770.1"/>
    <property type="molecule type" value="Genomic_DNA"/>
</dbReference>
<dbReference type="RefSeq" id="WP_085214268.1">
    <property type="nucleotide sequence ID" value="NZ_FXAM01000001.1"/>
</dbReference>
<reference evidence="8 9" key="1">
    <citation type="submission" date="2016-12" db="EMBL/GenBank/DDBJ databases">
        <authorList>
            <person name="Song W.-J."/>
            <person name="Kurnit D.M."/>
        </authorList>
    </citation>
    <scope>NUCLEOTIDE SEQUENCE [LARGE SCALE GENOMIC DNA]</scope>
    <source>
        <strain evidence="8 9">175</strain>
    </source>
</reference>
<evidence type="ECO:0000259" key="7">
    <source>
        <dbReference type="Pfam" id="PF07195"/>
    </source>
</evidence>
<dbReference type="Pfam" id="PF02465">
    <property type="entry name" value="FliD_N"/>
    <property type="match status" value="1"/>
</dbReference>
<gene>
    <name evidence="8" type="ORF">SAMN02949497_3144</name>
</gene>
<dbReference type="STRING" id="1760988.SAMN02949497_3144"/>
<dbReference type="PANTHER" id="PTHR30288:SF0">
    <property type="entry name" value="FLAGELLAR HOOK-ASSOCIATED PROTEIN 2"/>
    <property type="match status" value="1"/>
</dbReference>
<feature type="domain" description="Flagellar hook-associated protein 2 N-terminal" evidence="6">
    <location>
        <begin position="11"/>
        <end position="108"/>
    </location>
</feature>
<dbReference type="PANTHER" id="PTHR30288">
    <property type="entry name" value="FLAGELLAR CAP/ASSEMBLY PROTEIN FLID"/>
    <property type="match status" value="1"/>
</dbReference>
<evidence type="ECO:0000256" key="5">
    <source>
        <dbReference type="RuleBase" id="RU362066"/>
    </source>
</evidence>
<sequence length="680" mass="69420">MATVTSTGLGSGLDINGIVSKLVAAEQTPQTTRFDKQEATDQAKISALGTFKSSLSDFQTAVDAMKNATSFAKMQGVSSDTSVVSASASLNAEAGDYTLTVKQLAQAHSLASRSYTNVTDVVGSGTLTIKFGTNTFDTVTGNPTGFTQNADQGTLSITLDSSNNTLTGVRDAINKAGAGVKATIINDGSGNRLVLGATSSGAKNGMEITVSDGDGDDTDAAGLSALAFNAAATPQMTQTRAAQDALVNINGLDVTSSTNTVSTALKGVTLNLLKAQPGQSINLGVSINTDAVTQAVQNFVDKFNAVVSTNTSIASYDATTQKAGVLLGDFTVQGTMRQLRNFIARPVDGLGGSVKSLLDIGISTQSDGSLALDTSKLSSALDSSPKDVAALFAPLGVPTDANVTYVGGSADTQPGDYALNVTAAATRGVLTGSAAPSLTVDADNSQLRITVDGVESGSISLTQRTYASGNELAAELQSRINGDASLKSGGASVTVQYDNTSQRFSIQSQRYGSASSVEITQVGATGSGNSVGGLDVGAGTQGTDVEATLDGQAVQGSGRQITGLTGKAKGLVLEIGDAVTGDRGSVRYSGGLVAQFDSLLTGLLDTKGTLSTRLEGLQDDVTKIGKERTDLATRMTTLQTQLLAQFNAMDKVVGQFQNTSSYLTQQLSLLPYANTKTFTG</sequence>
<keyword evidence="5" id="KW-0964">Secreted</keyword>
<keyword evidence="8" id="KW-0966">Cell projection</keyword>
<evidence type="ECO:0000256" key="2">
    <source>
        <dbReference type="ARBA" id="ARBA00011255"/>
    </source>
</evidence>
<dbReference type="OrthoDB" id="9810816at2"/>
<keyword evidence="4 5" id="KW-0975">Bacterial flagellum</keyword>
<protein>
    <recommendedName>
        <fullName evidence="5">Flagellar hook-associated protein 2</fullName>
        <shortName evidence="5">HAP2</shortName>
    </recommendedName>
    <alternativeName>
        <fullName evidence="5">Flagellar cap protein</fullName>
    </alternativeName>
</protein>
<evidence type="ECO:0000256" key="1">
    <source>
        <dbReference type="ARBA" id="ARBA00009764"/>
    </source>
</evidence>
<comment type="subunit">
    <text evidence="2 5">Homopentamer.</text>
</comment>
<keyword evidence="8" id="KW-0282">Flagellum</keyword>
<dbReference type="GO" id="GO:0007155">
    <property type="term" value="P:cell adhesion"/>
    <property type="evidence" value="ECO:0007669"/>
    <property type="project" value="InterPro"/>
</dbReference>
<dbReference type="Pfam" id="PF07195">
    <property type="entry name" value="FliD_C"/>
    <property type="match status" value="1"/>
</dbReference>
<dbReference type="Proteomes" id="UP000192923">
    <property type="component" value="Unassembled WGS sequence"/>
</dbReference>
<proteinExistence type="inferred from homology"/>
<evidence type="ECO:0000256" key="3">
    <source>
        <dbReference type="ARBA" id="ARBA00023054"/>
    </source>
</evidence>
<dbReference type="GO" id="GO:0009424">
    <property type="term" value="C:bacterial-type flagellum hook"/>
    <property type="evidence" value="ECO:0007669"/>
    <property type="project" value="UniProtKB-UniRule"/>
</dbReference>
<comment type="subcellular location">
    <subcellularLocation>
        <location evidence="5">Secreted</location>
    </subcellularLocation>
    <subcellularLocation>
        <location evidence="5">Bacterial flagellum</location>
    </subcellularLocation>
</comment>